<name>A0A5J6HVR1_STRAD</name>
<sequence>MFRMIRRRARADREWREAQRAGQEMLAMHAELPVPDLRDPVSGAATAAAPEAAVVPDFLPPDFRAPSRQDVAGFMMRWDQPLVIDGEVHACPTCGSYRDWVVFNMRDGAIWLRCRADHYALEPRLDSAWYNRNSGPADRYHPNLEDGLRHLGH</sequence>
<dbReference type="RefSeq" id="WP_055527229.1">
    <property type="nucleotide sequence ID" value="NZ_CP023695.1"/>
</dbReference>
<evidence type="ECO:0000313" key="1">
    <source>
        <dbReference type="EMBL" id="QEV22420.1"/>
    </source>
</evidence>
<dbReference type="AlphaFoldDB" id="A0A5J6HVR1"/>
<gene>
    <name evidence="1" type="ORF">CP975_19080</name>
</gene>
<organism evidence="1 2">
    <name type="scientific">Streptomyces alboniger</name>
    <dbReference type="NCBI Taxonomy" id="132473"/>
    <lineage>
        <taxon>Bacteria</taxon>
        <taxon>Bacillati</taxon>
        <taxon>Actinomycetota</taxon>
        <taxon>Actinomycetes</taxon>
        <taxon>Kitasatosporales</taxon>
        <taxon>Streptomycetaceae</taxon>
        <taxon>Streptomyces</taxon>
        <taxon>Streptomyces aurantiacus group</taxon>
    </lineage>
</organism>
<dbReference type="Proteomes" id="UP000326553">
    <property type="component" value="Chromosome"/>
</dbReference>
<dbReference type="EMBL" id="CP023695">
    <property type="protein sequence ID" value="QEV22420.1"/>
    <property type="molecule type" value="Genomic_DNA"/>
</dbReference>
<reference evidence="1 2" key="1">
    <citation type="submission" date="2017-09" db="EMBL/GenBank/DDBJ databases">
        <authorList>
            <person name="Lee N."/>
            <person name="Cho B.-K."/>
        </authorList>
    </citation>
    <scope>NUCLEOTIDE SEQUENCE [LARGE SCALE GENOMIC DNA]</scope>
    <source>
        <strain evidence="1 2">ATCC 12461</strain>
    </source>
</reference>
<evidence type="ECO:0000313" key="2">
    <source>
        <dbReference type="Proteomes" id="UP000326553"/>
    </source>
</evidence>
<keyword evidence="2" id="KW-1185">Reference proteome</keyword>
<dbReference type="OrthoDB" id="3853525at2"/>
<protein>
    <submittedName>
        <fullName evidence="1">Uncharacterized protein</fullName>
    </submittedName>
</protein>
<accession>A0A5J6HVR1</accession>
<dbReference type="KEGG" id="salw:CP975_19080"/>
<proteinExistence type="predicted"/>